<dbReference type="GO" id="GO:0051301">
    <property type="term" value="P:cell division"/>
    <property type="evidence" value="ECO:0007669"/>
    <property type="project" value="InterPro"/>
</dbReference>
<dbReference type="RefSeq" id="WP_092065307.1">
    <property type="nucleotide sequence ID" value="NZ_FNIN01000006.1"/>
</dbReference>
<dbReference type="InterPro" id="IPR019734">
    <property type="entry name" value="TPR_rpt"/>
</dbReference>
<dbReference type="OrthoDB" id="13540at2"/>
<feature type="repeat" description="TPR" evidence="1">
    <location>
        <begin position="212"/>
        <end position="245"/>
    </location>
</feature>
<dbReference type="InterPro" id="IPR011990">
    <property type="entry name" value="TPR-like_helical_dom_sf"/>
</dbReference>
<evidence type="ECO:0000256" key="2">
    <source>
        <dbReference type="SAM" id="Coils"/>
    </source>
</evidence>
<keyword evidence="1" id="KW-0802">TPR repeat</keyword>
<dbReference type="Gene3D" id="1.25.40.10">
    <property type="entry name" value="Tetratricopeptide repeat domain"/>
    <property type="match status" value="1"/>
</dbReference>
<keyword evidence="2" id="KW-0175">Coiled coil</keyword>
<dbReference type="PROSITE" id="PS50005">
    <property type="entry name" value="TPR"/>
    <property type="match status" value="1"/>
</dbReference>
<feature type="coiled-coil region" evidence="2">
    <location>
        <begin position="120"/>
        <end position="147"/>
    </location>
</feature>
<dbReference type="SUPFAM" id="SSF48452">
    <property type="entry name" value="TPR-like"/>
    <property type="match status" value="1"/>
</dbReference>
<dbReference type="EMBL" id="FNIN01000006">
    <property type="protein sequence ID" value="SDN74987.1"/>
    <property type="molecule type" value="Genomic_DNA"/>
</dbReference>
<evidence type="ECO:0000256" key="1">
    <source>
        <dbReference type="PROSITE-ProRule" id="PRU00339"/>
    </source>
</evidence>
<reference evidence="3 4" key="1">
    <citation type="submission" date="2016-10" db="EMBL/GenBank/DDBJ databases">
        <authorList>
            <person name="de Groot N.N."/>
        </authorList>
    </citation>
    <scope>NUCLEOTIDE SEQUENCE [LARGE SCALE GENOMIC DNA]</scope>
    <source>
        <strain evidence="3 4">DSM 15269</strain>
    </source>
</reference>
<dbReference type="SMART" id="SM00028">
    <property type="entry name" value="TPR"/>
    <property type="match status" value="2"/>
</dbReference>
<gene>
    <name evidence="3" type="ORF">SAMN04488516_10649</name>
</gene>
<dbReference type="Proteomes" id="UP000199602">
    <property type="component" value="Unassembled WGS sequence"/>
</dbReference>
<dbReference type="Pfam" id="PF13432">
    <property type="entry name" value="TPR_16"/>
    <property type="match status" value="1"/>
</dbReference>
<dbReference type="HAMAP" id="MF_02066">
    <property type="entry name" value="CpoB"/>
    <property type="match status" value="1"/>
</dbReference>
<sequence length="299" mass="34105">MFLWGEKGQNAVRFWLYLSVVGIVCLGGCASKQDVDALRYEVYSTQSNFVQENKALKQELVVLKKQIKDLKVQLEKTSTPVRATQANLWAEVESLRVQVASLSGKIDTILREQAATQNATNNATKSVDELTHKVEALEGKLTALSSRLGIDLEESLDKPQDQAIKKKPIIEPDNPEDLYKKALDSFYKRKYDLAQTLWDEFVREYPKHKLVPNAYFWQGECFFQMEDYKRAILAYQKVIERFPKSSKIAPSLLKQAISFAKIKKNKAAILLLKDVIKKFPKTIEARRAKAFLSKLEGAK</sequence>
<evidence type="ECO:0000313" key="3">
    <source>
        <dbReference type="EMBL" id="SDN74987.1"/>
    </source>
</evidence>
<keyword evidence="4" id="KW-1185">Reference proteome</keyword>
<accession>A0A1H0DXJ3</accession>
<protein>
    <submittedName>
        <fullName evidence="3">Tol-pal system protein YbgF</fullName>
    </submittedName>
</protein>
<dbReference type="InterPro" id="IPR014162">
    <property type="entry name" value="CpoB_C"/>
</dbReference>
<proteinExistence type="inferred from homology"/>
<name>A0A1H0DXJ3_9BACT</name>
<organism evidence="3 4">
    <name type="scientific">Desulfonauticus submarinus</name>
    <dbReference type="NCBI Taxonomy" id="206665"/>
    <lineage>
        <taxon>Bacteria</taxon>
        <taxon>Pseudomonadati</taxon>
        <taxon>Thermodesulfobacteriota</taxon>
        <taxon>Desulfovibrionia</taxon>
        <taxon>Desulfovibrionales</taxon>
        <taxon>Desulfonauticaceae</taxon>
        <taxon>Desulfonauticus</taxon>
    </lineage>
</organism>
<dbReference type="STRING" id="206665.SAMN04488516_10649"/>
<dbReference type="NCBIfam" id="TIGR02795">
    <property type="entry name" value="tol_pal_ybgF"/>
    <property type="match status" value="1"/>
</dbReference>
<dbReference type="AlphaFoldDB" id="A0A1H0DXJ3"/>
<evidence type="ECO:0000313" key="4">
    <source>
        <dbReference type="Proteomes" id="UP000199602"/>
    </source>
</evidence>
<dbReference type="InterPro" id="IPR034706">
    <property type="entry name" value="CpoB"/>
</dbReference>
<dbReference type="Pfam" id="PF13174">
    <property type="entry name" value="TPR_6"/>
    <property type="match status" value="1"/>
</dbReference>